<dbReference type="EMBL" id="JAPMXC010000001">
    <property type="protein sequence ID" value="MCY0386431.1"/>
    <property type="molecule type" value="Genomic_DNA"/>
</dbReference>
<keyword evidence="4" id="KW-0479">Metal-binding</keyword>
<dbReference type="SMART" id="SM00642">
    <property type="entry name" value="Aamy"/>
    <property type="match status" value="1"/>
</dbReference>
<evidence type="ECO:0000313" key="10">
    <source>
        <dbReference type="Proteomes" id="UP001082899"/>
    </source>
</evidence>
<dbReference type="NCBIfam" id="TIGR02456">
    <property type="entry name" value="treS_nterm"/>
    <property type="match status" value="1"/>
</dbReference>
<keyword evidence="5" id="KW-0106">Calcium</keyword>
<comment type="caution">
    <text evidence="9">The sequence shown here is derived from an EMBL/GenBank/DDBJ whole genome shotgun (WGS) entry which is preliminary data.</text>
</comment>
<evidence type="ECO:0000256" key="1">
    <source>
        <dbReference type="ARBA" id="ARBA00001595"/>
    </source>
</evidence>
<name>A0ABT3ZIV2_9BURK</name>
<keyword evidence="10" id="KW-1185">Reference proteome</keyword>
<comment type="similarity">
    <text evidence="2">Belongs to the glycosyl hydrolase 13 family. TreS subfamily.</text>
</comment>
<dbReference type="InterPro" id="IPR013780">
    <property type="entry name" value="Glyco_hydro_b"/>
</dbReference>
<sequence length="1129" mass="127264">MKHQKVALLKDDALWYKDAIIYQLHVKSFFDSNNDGVGDFPGLLSKLDYIAELGVDVIWLLPFYPSPRRDDGYDISDYRGVHQDYGTLNDFKRFIHEAHARGLRVITELVINHTSDQHPWFQRARLAKPGSNHRDYYVWSDTDKKYEDTRIIFNDTETSNWTHDPVAGAYYWHRFYSHQPDLNFDNPKVLQEVLSVMKFWLEMGVDGLRLDAIPYLVERDGTNNENLPETHTVLKKIRASLDAAFPNRMLLAEANQWPEDVQEYFGQGDECHMAFHFPLMPRIYMAIASEDRFPITDIMRQTPEIPEGCQWAIFLRNHDELTLEMVTDKERDYLWNTYASDRRARINMGIRRRLAPLLERDRRRIELINSLLLSMPGTPVIYYGDEIGMGDNIHLGDRDGVRTPMQWSSDRNGGFSRADPEQLVLPPVMGSLYGFDAVNVEAQSRDPHSLLNWMRRMLVTRRAKQAFGRGRVRFLKPANRKVLAYLRELDGEAPLLCVANLSSAPQAVELDLSEFAGHVPVELTADSAFPPIGQLTYLLTLPPYGFYWFNLCAGAARPTWSTMPSEQLSEFVTFVVRKGVQLPSADAQQRTLETEVLPTYLGMRRWFAAKDAKLLAVRLPYYTLMAPGIANLMLAEVEVDLQTKQGTRTDRYFLPMGICWDGSTTSPLPQQLAFARLRSGRTVGHLTDAFALRELPEAMLRMLRENARVQTPQGEVRFEPSSALDAVKFAEPLEIRWLSAEQSNSSLVIDEQAVLKLVRRIVPGIHPEAEVSRYLTERGFANTAPLLGEVVRVDEHGTPNTLAILQGYIENQGDAWNWALDYLRRVTHDLAVAVSMDANTNATPARSEEYHDSIENYGAMVGSIGKRLGELHALLAQPSDNPAFAPEVASAADIKGWVDETHALLSESLDILTHSLDKLDPDGRALAESLLARRVKLLAAVGKIVGKKPQALKTRIHGDFHLGQVLVAQLDAYLIDFEGEPARPVDERRRKMSPFRDVAGLLRSLSYAGAAAMPAELAPLPATDRRRALLERFSARAREHFLEAYRQEIAKAPQPLADAATEGALIDLFLVEKAAYEIRYEAANRPTWLNLPIRGLAALAARLLGDTSTSAASDVAGNTEFDGDEDHAG</sequence>
<dbReference type="EC" id="5.4.99.16" evidence="3"/>
<reference evidence="9" key="1">
    <citation type="submission" date="2022-11" db="EMBL/GenBank/DDBJ databases">
        <title>Robbsia betulipollinis sp. nov., isolated from pollen of birch (Betula pendula).</title>
        <authorList>
            <person name="Shi H."/>
            <person name="Ambika Manirajan B."/>
            <person name="Ratering S."/>
            <person name="Geissler-Plaum R."/>
            <person name="Schnell S."/>
        </authorList>
    </citation>
    <scope>NUCLEOTIDE SEQUENCE</scope>
    <source>
        <strain evidence="9">Bb-Pol-6</strain>
    </source>
</reference>
<dbReference type="InterPro" id="IPR012810">
    <property type="entry name" value="TreS/a-amylase_N"/>
</dbReference>
<keyword evidence="6 9" id="KW-0413">Isomerase</keyword>
<evidence type="ECO:0000256" key="7">
    <source>
        <dbReference type="ARBA" id="ARBA00031378"/>
    </source>
</evidence>
<dbReference type="PANTHER" id="PTHR10357">
    <property type="entry name" value="ALPHA-AMYLASE FAMILY MEMBER"/>
    <property type="match status" value="1"/>
</dbReference>
<dbReference type="InterPro" id="IPR045857">
    <property type="entry name" value="O16G_dom_2"/>
</dbReference>
<evidence type="ECO:0000256" key="4">
    <source>
        <dbReference type="ARBA" id="ARBA00022723"/>
    </source>
</evidence>
<evidence type="ECO:0000256" key="5">
    <source>
        <dbReference type="ARBA" id="ARBA00022837"/>
    </source>
</evidence>
<proteinExistence type="inferred from homology"/>
<feature type="domain" description="Glycosyl hydrolase family 13 catalytic" evidence="8">
    <location>
        <begin position="23"/>
        <end position="436"/>
    </location>
</feature>
<dbReference type="InterPro" id="IPR006047">
    <property type="entry name" value="GH13_cat_dom"/>
</dbReference>
<evidence type="ECO:0000313" key="9">
    <source>
        <dbReference type="EMBL" id="MCY0386431.1"/>
    </source>
</evidence>
<dbReference type="RefSeq" id="WP_267845842.1">
    <property type="nucleotide sequence ID" value="NZ_JAPMXC010000001.1"/>
</dbReference>
<comment type="catalytic activity">
    <reaction evidence="1">
        <text>D-maltose = alpha,alpha-trehalose</text>
        <dbReference type="Rhea" id="RHEA:15145"/>
        <dbReference type="ChEBI" id="CHEBI:16551"/>
        <dbReference type="ChEBI" id="CHEBI:17306"/>
        <dbReference type="EC" id="5.4.99.16"/>
    </reaction>
</comment>
<protein>
    <recommendedName>
        <fullName evidence="3">maltose alpha-D-glucosyltransferase</fullName>
        <ecNumber evidence="3">5.4.99.16</ecNumber>
    </recommendedName>
    <alternativeName>
        <fullName evidence="7">Maltose alpha-D-glucosyltransferase</fullName>
    </alternativeName>
</protein>
<evidence type="ECO:0000256" key="3">
    <source>
        <dbReference type="ARBA" id="ARBA00012619"/>
    </source>
</evidence>
<organism evidence="9 10">
    <name type="scientific">Robbsia betulipollinis</name>
    <dbReference type="NCBI Taxonomy" id="2981849"/>
    <lineage>
        <taxon>Bacteria</taxon>
        <taxon>Pseudomonadati</taxon>
        <taxon>Pseudomonadota</taxon>
        <taxon>Betaproteobacteria</taxon>
        <taxon>Burkholderiales</taxon>
        <taxon>Burkholderiaceae</taxon>
        <taxon>Robbsia</taxon>
    </lineage>
</organism>
<dbReference type="Proteomes" id="UP001082899">
    <property type="component" value="Unassembled WGS sequence"/>
</dbReference>
<evidence type="ECO:0000259" key="8">
    <source>
        <dbReference type="SMART" id="SM00642"/>
    </source>
</evidence>
<dbReference type="InterPro" id="IPR032091">
    <property type="entry name" value="Malt_amylase-like_C"/>
</dbReference>
<dbReference type="Pfam" id="PF00128">
    <property type="entry name" value="Alpha-amylase"/>
    <property type="match status" value="1"/>
</dbReference>
<dbReference type="PANTHER" id="PTHR10357:SF219">
    <property type="entry name" value="MALTOSE ALPHA-D-GLUCOSYLTRANSFERASE"/>
    <property type="match status" value="1"/>
</dbReference>
<gene>
    <name evidence="9" type="primary">treS</name>
    <name evidence="9" type="ORF">OVY01_04080</name>
</gene>
<evidence type="ECO:0000256" key="6">
    <source>
        <dbReference type="ARBA" id="ARBA00023235"/>
    </source>
</evidence>
<dbReference type="GO" id="GO:0047471">
    <property type="term" value="F:maltose alpha-D-glucosyltransferase activity"/>
    <property type="evidence" value="ECO:0007669"/>
    <property type="project" value="UniProtKB-EC"/>
</dbReference>
<dbReference type="NCBIfam" id="TIGR02457">
    <property type="entry name" value="TreS_Cterm"/>
    <property type="match status" value="1"/>
</dbReference>
<accession>A0ABT3ZIV2</accession>
<dbReference type="Gene3D" id="3.90.400.10">
    <property type="entry name" value="Oligo-1,6-glucosidase, Domain 2"/>
    <property type="match status" value="1"/>
</dbReference>
<dbReference type="Gene3D" id="3.90.1200.10">
    <property type="match status" value="1"/>
</dbReference>
<dbReference type="SUPFAM" id="SSF51445">
    <property type="entry name" value="(Trans)glycosidases"/>
    <property type="match status" value="1"/>
</dbReference>
<evidence type="ECO:0000256" key="2">
    <source>
        <dbReference type="ARBA" id="ARBA00005496"/>
    </source>
</evidence>
<dbReference type="InterPro" id="IPR011009">
    <property type="entry name" value="Kinase-like_dom_sf"/>
</dbReference>
<dbReference type="SUPFAM" id="SSF56112">
    <property type="entry name" value="Protein kinase-like (PK-like)"/>
    <property type="match status" value="1"/>
</dbReference>
<dbReference type="InterPro" id="IPR017853">
    <property type="entry name" value="GH"/>
</dbReference>
<dbReference type="InterPro" id="IPR012811">
    <property type="entry name" value="TreS_maltokin_C_dom"/>
</dbReference>
<dbReference type="SUPFAM" id="SSF51011">
    <property type="entry name" value="Glycosyl hydrolase domain"/>
    <property type="match status" value="1"/>
</dbReference>
<dbReference type="Gene3D" id="2.60.40.1180">
    <property type="entry name" value="Golgi alpha-mannosidase II"/>
    <property type="match status" value="1"/>
</dbReference>
<dbReference type="Pfam" id="PF16657">
    <property type="entry name" value="Malt_amylase_C"/>
    <property type="match status" value="1"/>
</dbReference>
<dbReference type="Gene3D" id="3.20.20.80">
    <property type="entry name" value="Glycosidases"/>
    <property type="match status" value="1"/>
</dbReference>
<dbReference type="CDD" id="cd11334">
    <property type="entry name" value="AmyAc_TreS"/>
    <property type="match status" value="1"/>
</dbReference>